<dbReference type="Gene3D" id="3.30.200.20">
    <property type="entry name" value="Phosphorylase Kinase, domain 1"/>
    <property type="match status" value="1"/>
</dbReference>
<dbReference type="InterPro" id="IPR052898">
    <property type="entry name" value="ACAD10-like"/>
</dbReference>
<comment type="caution">
    <text evidence="2">The sequence shown here is derived from an EMBL/GenBank/DDBJ whole genome shotgun (WGS) entry which is preliminary data.</text>
</comment>
<keyword evidence="3" id="KW-1185">Reference proteome</keyword>
<protein>
    <submittedName>
        <fullName evidence="2">Phosphotransferase family protein</fullName>
    </submittedName>
</protein>
<sequence>MTSNDPPGLALGSLRRCLGERLPGLVTGELTAEVVQGGRSNLTYVVSDGATRWVVRRPPLGHVLPTAHDMKREHRVITGLGPTAVPVPETLLLCEDPDVLGAPFYVMEFVEGTPYRTAGELVPLGAERTRAIADSLVDTLVALHEVDPDSAGLGDFGRPDGFLERQLRRWKKQLDGSRSRDLPGADELHDRLAGALPRSGRPSIVHGDYRLDNVLVAEAGGGDRITAVLDWEMSTLGDPLTDLALMVAYAERSALNLDFVSNATTAPGYPSPDEVVARYASRSGRDVSALNWYVGFAFFKLAVILEGIYFRFTKGQTVGEGFERAGDGVIPLIRHGNEILKEDR</sequence>
<proteinExistence type="predicted"/>
<dbReference type="PROSITE" id="PS50011">
    <property type="entry name" value="PROTEIN_KINASE_DOM"/>
    <property type="match status" value="1"/>
</dbReference>
<dbReference type="Proteomes" id="UP001501116">
    <property type="component" value="Unassembled WGS sequence"/>
</dbReference>
<dbReference type="SUPFAM" id="SSF56112">
    <property type="entry name" value="Protein kinase-like (PK-like)"/>
    <property type="match status" value="1"/>
</dbReference>
<accession>A0ABP5CY24</accession>
<dbReference type="PANTHER" id="PTHR47829:SF1">
    <property type="entry name" value="HAD FAMILY PHOSPHATASE"/>
    <property type="match status" value="1"/>
</dbReference>
<dbReference type="InterPro" id="IPR041726">
    <property type="entry name" value="ACAD10_11_N"/>
</dbReference>
<dbReference type="InterPro" id="IPR011009">
    <property type="entry name" value="Kinase-like_dom_sf"/>
</dbReference>
<evidence type="ECO:0000259" key="1">
    <source>
        <dbReference type="PROSITE" id="PS50011"/>
    </source>
</evidence>
<dbReference type="RefSeq" id="WP_344423644.1">
    <property type="nucleotide sequence ID" value="NZ_BAAANN010000021.1"/>
</dbReference>
<dbReference type="Gene3D" id="3.90.1200.10">
    <property type="match status" value="1"/>
</dbReference>
<dbReference type="InterPro" id="IPR002575">
    <property type="entry name" value="Aminoglycoside_PTrfase"/>
</dbReference>
<dbReference type="CDD" id="cd05154">
    <property type="entry name" value="ACAD10_11_N-like"/>
    <property type="match status" value="1"/>
</dbReference>
<dbReference type="EMBL" id="BAAANN010000021">
    <property type="protein sequence ID" value="GAA1970487.1"/>
    <property type="molecule type" value="Genomic_DNA"/>
</dbReference>
<gene>
    <name evidence="2" type="ORF">GCM10009754_50440</name>
</gene>
<dbReference type="InterPro" id="IPR000719">
    <property type="entry name" value="Prot_kinase_dom"/>
</dbReference>
<dbReference type="PANTHER" id="PTHR47829">
    <property type="entry name" value="HYDROLASE, PUTATIVE (AFU_ORTHOLOGUE AFUA_1G12880)-RELATED"/>
    <property type="match status" value="1"/>
</dbReference>
<evidence type="ECO:0000313" key="3">
    <source>
        <dbReference type="Proteomes" id="UP001501116"/>
    </source>
</evidence>
<dbReference type="Pfam" id="PF01636">
    <property type="entry name" value="APH"/>
    <property type="match status" value="1"/>
</dbReference>
<reference evidence="3" key="1">
    <citation type="journal article" date="2019" name="Int. J. Syst. Evol. Microbiol.">
        <title>The Global Catalogue of Microorganisms (GCM) 10K type strain sequencing project: providing services to taxonomists for standard genome sequencing and annotation.</title>
        <authorList>
            <consortium name="The Broad Institute Genomics Platform"/>
            <consortium name="The Broad Institute Genome Sequencing Center for Infectious Disease"/>
            <person name="Wu L."/>
            <person name="Ma J."/>
        </authorList>
    </citation>
    <scope>NUCLEOTIDE SEQUENCE [LARGE SCALE GENOMIC DNA]</scope>
    <source>
        <strain evidence="3">JCM 14545</strain>
    </source>
</reference>
<evidence type="ECO:0000313" key="2">
    <source>
        <dbReference type="EMBL" id="GAA1970487.1"/>
    </source>
</evidence>
<organism evidence="2 3">
    <name type="scientific">Amycolatopsis minnesotensis</name>
    <dbReference type="NCBI Taxonomy" id="337894"/>
    <lineage>
        <taxon>Bacteria</taxon>
        <taxon>Bacillati</taxon>
        <taxon>Actinomycetota</taxon>
        <taxon>Actinomycetes</taxon>
        <taxon>Pseudonocardiales</taxon>
        <taxon>Pseudonocardiaceae</taxon>
        <taxon>Amycolatopsis</taxon>
    </lineage>
</organism>
<feature type="domain" description="Protein kinase" evidence="1">
    <location>
        <begin position="28"/>
        <end position="344"/>
    </location>
</feature>
<name>A0ABP5CY24_9PSEU</name>